<evidence type="ECO:0000256" key="9">
    <source>
        <dbReference type="ARBA" id="ARBA00023136"/>
    </source>
</evidence>
<evidence type="ECO:0000259" key="11">
    <source>
        <dbReference type="PROSITE" id="PS51296"/>
    </source>
</evidence>
<protein>
    <recommendedName>
        <fullName evidence="11">Rieske domain-containing protein</fullName>
    </recommendedName>
</protein>
<evidence type="ECO:0000256" key="6">
    <source>
        <dbReference type="ARBA" id="ARBA00023002"/>
    </source>
</evidence>
<name>A0AAW1PM32_9CHLO</name>
<evidence type="ECO:0000256" key="1">
    <source>
        <dbReference type="ARBA" id="ARBA00004370"/>
    </source>
</evidence>
<feature type="region of interest" description="Disordered" evidence="10">
    <location>
        <begin position="22"/>
        <end position="56"/>
    </location>
</feature>
<dbReference type="PANTHER" id="PTHR21266:SF32">
    <property type="entry name" value="CHOLESTEROL 7-DESATURASE NVD"/>
    <property type="match status" value="1"/>
</dbReference>
<dbReference type="GO" id="GO:0016020">
    <property type="term" value="C:membrane"/>
    <property type="evidence" value="ECO:0007669"/>
    <property type="project" value="UniProtKB-SubCell"/>
</dbReference>
<feature type="compositionally biased region" description="Polar residues" evidence="10">
    <location>
        <begin position="43"/>
        <end position="52"/>
    </location>
</feature>
<feature type="domain" description="Rieske" evidence="11">
    <location>
        <begin position="91"/>
        <end position="130"/>
    </location>
</feature>
<dbReference type="PROSITE" id="PS51296">
    <property type="entry name" value="RIESKE"/>
    <property type="match status" value="1"/>
</dbReference>
<keyword evidence="3" id="KW-0001">2Fe-2S</keyword>
<evidence type="ECO:0000256" key="8">
    <source>
        <dbReference type="ARBA" id="ARBA00023014"/>
    </source>
</evidence>
<keyword evidence="2" id="KW-0812">Transmembrane</keyword>
<evidence type="ECO:0000256" key="2">
    <source>
        <dbReference type="ARBA" id="ARBA00022692"/>
    </source>
</evidence>
<dbReference type="GO" id="GO:0046872">
    <property type="term" value="F:metal ion binding"/>
    <property type="evidence" value="ECO:0007669"/>
    <property type="project" value="UniProtKB-KW"/>
</dbReference>
<dbReference type="InterPro" id="IPR036922">
    <property type="entry name" value="Rieske_2Fe-2S_sf"/>
</dbReference>
<accession>A0AAW1PM32</accession>
<dbReference type="GO" id="GO:0051537">
    <property type="term" value="F:2 iron, 2 sulfur cluster binding"/>
    <property type="evidence" value="ECO:0007669"/>
    <property type="project" value="UniProtKB-KW"/>
</dbReference>
<dbReference type="Gene3D" id="3.90.380.10">
    <property type="entry name" value="Naphthalene 1,2-dioxygenase Alpha Subunit, Chain A, domain 1"/>
    <property type="match status" value="1"/>
</dbReference>
<dbReference type="InterPro" id="IPR017941">
    <property type="entry name" value="Rieske_2Fe-2S"/>
</dbReference>
<organism evidence="12 13">
    <name type="scientific">[Myrmecia] bisecta</name>
    <dbReference type="NCBI Taxonomy" id="41462"/>
    <lineage>
        <taxon>Eukaryota</taxon>
        <taxon>Viridiplantae</taxon>
        <taxon>Chlorophyta</taxon>
        <taxon>core chlorophytes</taxon>
        <taxon>Trebouxiophyceae</taxon>
        <taxon>Trebouxiales</taxon>
        <taxon>Trebouxiaceae</taxon>
        <taxon>Myrmecia</taxon>
    </lineage>
</organism>
<dbReference type="Proteomes" id="UP001489004">
    <property type="component" value="Unassembled WGS sequence"/>
</dbReference>
<feature type="compositionally biased region" description="Basic and acidic residues" evidence="10">
    <location>
        <begin position="32"/>
        <end position="42"/>
    </location>
</feature>
<evidence type="ECO:0000256" key="10">
    <source>
        <dbReference type="SAM" id="MobiDB-lite"/>
    </source>
</evidence>
<evidence type="ECO:0000313" key="12">
    <source>
        <dbReference type="EMBL" id="KAK9814616.1"/>
    </source>
</evidence>
<dbReference type="GO" id="GO:0005737">
    <property type="term" value="C:cytoplasm"/>
    <property type="evidence" value="ECO:0007669"/>
    <property type="project" value="TreeGrafter"/>
</dbReference>
<keyword evidence="7" id="KW-0408">Iron</keyword>
<comment type="caution">
    <text evidence="12">The sequence shown here is derived from an EMBL/GenBank/DDBJ whole genome shotgun (WGS) entry which is preliminary data.</text>
</comment>
<keyword evidence="6" id="KW-0560">Oxidoreductase</keyword>
<dbReference type="PANTHER" id="PTHR21266">
    <property type="entry name" value="IRON-SULFUR DOMAIN CONTAINING PROTEIN"/>
    <property type="match status" value="1"/>
</dbReference>
<dbReference type="EMBL" id="JALJOR010000007">
    <property type="protein sequence ID" value="KAK9814616.1"/>
    <property type="molecule type" value="Genomic_DNA"/>
</dbReference>
<dbReference type="InterPro" id="IPR050584">
    <property type="entry name" value="Cholesterol_7-desaturase"/>
</dbReference>
<keyword evidence="5" id="KW-1133">Transmembrane helix</keyword>
<keyword evidence="8" id="KW-0411">Iron-sulfur</keyword>
<keyword evidence="4" id="KW-0479">Metal-binding</keyword>
<keyword evidence="13" id="KW-1185">Reference proteome</keyword>
<dbReference type="SUPFAM" id="SSF50022">
    <property type="entry name" value="ISP domain"/>
    <property type="match status" value="1"/>
</dbReference>
<proteinExistence type="predicted"/>
<evidence type="ECO:0000313" key="13">
    <source>
        <dbReference type="Proteomes" id="UP001489004"/>
    </source>
</evidence>
<comment type="subcellular location">
    <subcellularLocation>
        <location evidence="1">Membrane</location>
    </subcellularLocation>
</comment>
<dbReference type="SUPFAM" id="SSF55961">
    <property type="entry name" value="Bet v1-like"/>
    <property type="match status" value="1"/>
</dbReference>
<dbReference type="GO" id="GO:0016491">
    <property type="term" value="F:oxidoreductase activity"/>
    <property type="evidence" value="ECO:0007669"/>
    <property type="project" value="UniProtKB-KW"/>
</dbReference>
<dbReference type="AlphaFoldDB" id="A0AAW1PM32"/>
<evidence type="ECO:0000256" key="3">
    <source>
        <dbReference type="ARBA" id="ARBA00022714"/>
    </source>
</evidence>
<sequence length="452" mass="51103">MPCKTAGTCLLKDQYHLVATRPPFQASGQSPDSEKAHARELSKSTAHTQRPGQSLLGALPCQNNAVPLREGARPLSAKCDQQGSFAWAKQWYPVAFVDDMDPHAAFPTKLLGRELVLWRVAGGHWRCADDQWASPLSRPAFYPTQRFMRDMPVAYDVMLENLSDQSHVPFAHHGVANRRDNPWANHYKIRNVNAGCACQDGFTFDLEWSPDGQQPPVLTKVSCEPPAYLEFFTPSADGFKVLYFYLTPLDEHSTRVFTQSVTTQPLLPRHLLRVAALRPRWIDHLVLNEVVDGDLAYLYQTCRNVVPDGRPGGSWRRQYYLPTQADRSVLAWRHWYHGRGRNGPFAQSAASSTAAEPLLRTELLDRYTQHTQHCPSCLKMLRRLRRMRRLLLGTAAAIFLTASVELAQTGLHHQTGRLALHLTLGLVSLALARQAHVWEANFTFKDYVHANR</sequence>
<reference evidence="12 13" key="1">
    <citation type="journal article" date="2024" name="Nat. Commun.">
        <title>Phylogenomics reveals the evolutionary origins of lichenization in chlorophyte algae.</title>
        <authorList>
            <person name="Puginier C."/>
            <person name="Libourel C."/>
            <person name="Otte J."/>
            <person name="Skaloud P."/>
            <person name="Haon M."/>
            <person name="Grisel S."/>
            <person name="Petersen M."/>
            <person name="Berrin J.G."/>
            <person name="Delaux P.M."/>
            <person name="Dal Grande F."/>
            <person name="Keller J."/>
        </authorList>
    </citation>
    <scope>NUCLEOTIDE SEQUENCE [LARGE SCALE GENOMIC DNA]</scope>
    <source>
        <strain evidence="12 13">SAG 2043</strain>
    </source>
</reference>
<gene>
    <name evidence="12" type="ORF">WJX72_008759</name>
</gene>
<evidence type="ECO:0000256" key="7">
    <source>
        <dbReference type="ARBA" id="ARBA00023004"/>
    </source>
</evidence>
<evidence type="ECO:0000256" key="4">
    <source>
        <dbReference type="ARBA" id="ARBA00022723"/>
    </source>
</evidence>
<evidence type="ECO:0000256" key="5">
    <source>
        <dbReference type="ARBA" id="ARBA00022989"/>
    </source>
</evidence>
<keyword evidence="9" id="KW-0472">Membrane</keyword>
<dbReference type="Gene3D" id="2.102.10.10">
    <property type="entry name" value="Rieske [2Fe-2S] iron-sulphur domain"/>
    <property type="match status" value="1"/>
</dbReference>